<evidence type="ECO:0000313" key="10">
    <source>
        <dbReference type="EMBL" id="KGO86489.1"/>
    </source>
</evidence>
<dbReference type="RefSeq" id="WP_020213843.1">
    <property type="nucleotide sequence ID" value="NZ_JRLX01000010.1"/>
</dbReference>
<dbReference type="GO" id="GO:0005829">
    <property type="term" value="C:cytosol"/>
    <property type="evidence" value="ECO:0007669"/>
    <property type="project" value="TreeGrafter"/>
</dbReference>
<evidence type="ECO:0000256" key="3">
    <source>
        <dbReference type="ARBA" id="ARBA00022679"/>
    </source>
</evidence>
<dbReference type="InterPro" id="IPR002376">
    <property type="entry name" value="Formyl_transf_N"/>
</dbReference>
<dbReference type="InterPro" id="IPR001555">
    <property type="entry name" value="GART_AS"/>
</dbReference>
<evidence type="ECO:0000256" key="2">
    <source>
        <dbReference type="ARBA" id="ARBA00012254"/>
    </source>
</evidence>
<evidence type="ECO:0000256" key="4">
    <source>
        <dbReference type="ARBA" id="ARBA00022755"/>
    </source>
</evidence>
<keyword evidence="3 10" id="KW-0808">Transferase</keyword>
<comment type="pathway">
    <text evidence="1">Purine metabolism; IMP biosynthesis via de novo pathway; N(2)-formyl-N(1)-(5-phospho-D-ribosyl)glycinamide from N(1)-(5-phospho-D-ribosyl)glycinamide (10-formyl THF route): step 1/1.</text>
</comment>
<dbReference type="OrthoDB" id="9806170at2"/>
<keyword evidence="4" id="KW-0658">Purine biosynthesis</keyword>
<dbReference type="EMBL" id="JRLX01000010">
    <property type="protein sequence ID" value="KGO86489.1"/>
    <property type="molecule type" value="Genomic_DNA"/>
</dbReference>
<evidence type="ECO:0000256" key="1">
    <source>
        <dbReference type="ARBA" id="ARBA00005054"/>
    </source>
</evidence>
<dbReference type="Proteomes" id="UP000030152">
    <property type="component" value="Unassembled WGS sequence"/>
</dbReference>
<accession>A0A0A2M2J0</accession>
<dbReference type="InterPro" id="IPR004607">
    <property type="entry name" value="GART"/>
</dbReference>
<dbReference type="PANTHER" id="PTHR43369:SF2">
    <property type="entry name" value="PHOSPHORIBOSYLGLYCINAMIDE FORMYLTRANSFERASE"/>
    <property type="match status" value="1"/>
</dbReference>
<dbReference type="GO" id="GO:0006189">
    <property type="term" value="P:'de novo' IMP biosynthetic process"/>
    <property type="evidence" value="ECO:0007669"/>
    <property type="project" value="UniProtKB-UniPathway"/>
</dbReference>
<dbReference type="eggNOG" id="COG0299">
    <property type="taxonomic scope" value="Bacteria"/>
</dbReference>
<gene>
    <name evidence="10" type="ORF">Q765_11505</name>
</gene>
<dbReference type="CDD" id="cd08645">
    <property type="entry name" value="FMT_core_GART"/>
    <property type="match status" value="1"/>
</dbReference>
<dbReference type="SUPFAM" id="SSF53328">
    <property type="entry name" value="Formyltransferase"/>
    <property type="match status" value="1"/>
</dbReference>
<name>A0A0A2M2J0_9FLAO</name>
<reference evidence="10 11" key="1">
    <citation type="submission" date="2013-09" db="EMBL/GenBank/DDBJ databases">
        <authorList>
            <person name="Zeng Z."/>
            <person name="Chen C."/>
        </authorList>
    </citation>
    <scope>NUCLEOTIDE SEQUENCE [LARGE SCALE GENOMIC DNA]</scope>
    <source>
        <strain evidence="10 11">WB 3.3-2</strain>
    </source>
</reference>
<proteinExistence type="inferred from homology"/>
<evidence type="ECO:0000256" key="7">
    <source>
        <dbReference type="ARBA" id="ARBA00041682"/>
    </source>
</evidence>
<evidence type="ECO:0000256" key="6">
    <source>
        <dbReference type="ARBA" id="ARBA00041324"/>
    </source>
</evidence>
<dbReference type="Gene3D" id="3.40.50.170">
    <property type="entry name" value="Formyl transferase, N-terminal domain"/>
    <property type="match status" value="1"/>
</dbReference>
<dbReference type="GO" id="GO:0004644">
    <property type="term" value="F:phosphoribosylglycinamide formyltransferase activity"/>
    <property type="evidence" value="ECO:0007669"/>
    <property type="project" value="UniProtKB-EC"/>
</dbReference>
<keyword evidence="11" id="KW-1185">Reference proteome</keyword>
<dbReference type="STRING" id="1121895.GCA_000378485_02676"/>
<evidence type="ECO:0000313" key="11">
    <source>
        <dbReference type="Proteomes" id="UP000030152"/>
    </source>
</evidence>
<comment type="caution">
    <text evidence="10">The sequence shown here is derived from an EMBL/GenBank/DDBJ whole genome shotgun (WGS) entry which is preliminary data.</text>
</comment>
<evidence type="ECO:0000256" key="5">
    <source>
        <dbReference type="ARBA" id="ARBA00038440"/>
    </source>
</evidence>
<sequence length="188" mass="20785">MKNIVLFASGGGSNAEQIMSYFLQSKTVNVALVLTNNANAGVLQKAAQYNVPTLVFTKEELSNGFVLRHVQAFNPHLIVLAGFLLKFPADIIAAYPGRVINIHPALLPHYGGKGMYGIHVHRAVHENKEKESGITIHYVNDNYDEGNVIYQKTVAIEECLSPEEVSLKVLALEHEHFPRVIEELLLGN</sequence>
<dbReference type="PROSITE" id="PS00373">
    <property type="entry name" value="GART"/>
    <property type="match status" value="1"/>
</dbReference>
<dbReference type="EC" id="2.1.2.2" evidence="2"/>
<dbReference type="PANTHER" id="PTHR43369">
    <property type="entry name" value="PHOSPHORIBOSYLGLYCINAMIDE FORMYLTRANSFERASE"/>
    <property type="match status" value="1"/>
</dbReference>
<dbReference type="UniPathway" id="UPA00074">
    <property type="reaction ID" value="UER00126"/>
</dbReference>
<dbReference type="InterPro" id="IPR036477">
    <property type="entry name" value="Formyl_transf_N_sf"/>
</dbReference>
<feature type="domain" description="Formyl transferase N-terminal" evidence="9">
    <location>
        <begin position="2"/>
        <end position="181"/>
    </location>
</feature>
<evidence type="ECO:0000256" key="8">
    <source>
        <dbReference type="ARBA" id="ARBA00047664"/>
    </source>
</evidence>
<dbReference type="Pfam" id="PF00551">
    <property type="entry name" value="Formyl_trans_N"/>
    <property type="match status" value="1"/>
</dbReference>
<evidence type="ECO:0000259" key="9">
    <source>
        <dbReference type="Pfam" id="PF00551"/>
    </source>
</evidence>
<comment type="catalytic activity">
    <reaction evidence="8">
        <text>N(1)-(5-phospho-beta-D-ribosyl)glycinamide + (6R)-10-formyltetrahydrofolate = N(2)-formyl-N(1)-(5-phospho-beta-D-ribosyl)glycinamide + (6S)-5,6,7,8-tetrahydrofolate + H(+)</text>
        <dbReference type="Rhea" id="RHEA:15053"/>
        <dbReference type="ChEBI" id="CHEBI:15378"/>
        <dbReference type="ChEBI" id="CHEBI:57453"/>
        <dbReference type="ChEBI" id="CHEBI:143788"/>
        <dbReference type="ChEBI" id="CHEBI:147286"/>
        <dbReference type="ChEBI" id="CHEBI:195366"/>
        <dbReference type="EC" id="2.1.2.2"/>
    </reaction>
</comment>
<protein>
    <recommendedName>
        <fullName evidence="2">phosphoribosylglycinamide formyltransferase 1</fullName>
        <ecNumber evidence="2">2.1.2.2</ecNumber>
    </recommendedName>
    <alternativeName>
        <fullName evidence="7">5'-phosphoribosylglycinamide transformylase</fullName>
    </alternativeName>
    <alternativeName>
        <fullName evidence="6">GAR transformylase</fullName>
    </alternativeName>
</protein>
<dbReference type="AlphaFoldDB" id="A0A0A2M2J0"/>
<comment type="similarity">
    <text evidence="5">Belongs to the GART family.</text>
</comment>
<organism evidence="10 11">
    <name type="scientific">Flavobacterium rivuli WB 3.3-2 = DSM 21788</name>
    <dbReference type="NCBI Taxonomy" id="1121895"/>
    <lineage>
        <taxon>Bacteria</taxon>
        <taxon>Pseudomonadati</taxon>
        <taxon>Bacteroidota</taxon>
        <taxon>Flavobacteriia</taxon>
        <taxon>Flavobacteriales</taxon>
        <taxon>Flavobacteriaceae</taxon>
        <taxon>Flavobacterium</taxon>
    </lineage>
</organism>